<gene>
    <name evidence="7" type="primary">proA</name>
    <name evidence="9" type="ORF">D6B99_07940</name>
</gene>
<dbReference type="HAMAP" id="MF_00412">
    <property type="entry name" value="ProA"/>
    <property type="match status" value="1"/>
</dbReference>
<dbReference type="InterPro" id="IPR012134">
    <property type="entry name" value="Glu-5-SA_DH"/>
</dbReference>
<keyword evidence="7" id="KW-0963">Cytoplasm</keyword>
<evidence type="ECO:0000256" key="5">
    <source>
        <dbReference type="ARBA" id="ARBA00023002"/>
    </source>
</evidence>
<dbReference type="InterPro" id="IPR016162">
    <property type="entry name" value="Ald_DH_N"/>
</dbReference>
<dbReference type="SUPFAM" id="SSF53720">
    <property type="entry name" value="ALDH-like"/>
    <property type="match status" value="1"/>
</dbReference>
<reference evidence="9 10" key="1">
    <citation type="submission" date="2018-09" db="EMBL/GenBank/DDBJ databases">
        <title>Arachidicoccus sp. nov., a bacterium isolated from soil.</title>
        <authorList>
            <person name="Weon H.-Y."/>
            <person name="Kwon S.-W."/>
            <person name="Lee S.A."/>
        </authorList>
    </citation>
    <scope>NUCLEOTIDE SEQUENCE [LARGE SCALE GENOMIC DNA]</scope>
    <source>
        <strain evidence="9 10">KIS59-12</strain>
    </source>
</reference>
<keyword evidence="4 7" id="KW-0521">NADP</keyword>
<dbReference type="OrthoDB" id="9809970at2"/>
<dbReference type="UniPathway" id="UPA00098">
    <property type="reaction ID" value="UER00360"/>
</dbReference>
<keyword evidence="3 7" id="KW-0641">Proline biosynthesis</keyword>
<comment type="subcellular location">
    <subcellularLocation>
        <location evidence="7">Cytoplasm</location>
    </subcellularLocation>
</comment>
<dbReference type="RefSeq" id="WP_119986770.1">
    <property type="nucleotide sequence ID" value="NZ_CP032489.1"/>
</dbReference>
<evidence type="ECO:0000256" key="7">
    <source>
        <dbReference type="HAMAP-Rule" id="MF_00412"/>
    </source>
</evidence>
<evidence type="ECO:0000259" key="8">
    <source>
        <dbReference type="Pfam" id="PF00171"/>
    </source>
</evidence>
<evidence type="ECO:0000256" key="4">
    <source>
        <dbReference type="ARBA" id="ARBA00022857"/>
    </source>
</evidence>
<dbReference type="GO" id="GO:0005737">
    <property type="term" value="C:cytoplasm"/>
    <property type="evidence" value="ECO:0007669"/>
    <property type="project" value="UniProtKB-SubCell"/>
</dbReference>
<dbReference type="Proteomes" id="UP000266118">
    <property type="component" value="Chromosome"/>
</dbReference>
<evidence type="ECO:0000256" key="3">
    <source>
        <dbReference type="ARBA" id="ARBA00022650"/>
    </source>
</evidence>
<dbReference type="PANTHER" id="PTHR11063">
    <property type="entry name" value="GLUTAMATE SEMIALDEHYDE DEHYDROGENASE"/>
    <property type="match status" value="1"/>
</dbReference>
<evidence type="ECO:0000313" key="10">
    <source>
        <dbReference type="Proteomes" id="UP000266118"/>
    </source>
</evidence>
<comment type="similarity">
    <text evidence="7">Belongs to the gamma-glutamyl phosphate reductase family.</text>
</comment>
<dbReference type="KEGG" id="ark:D6B99_07940"/>
<dbReference type="GO" id="GO:0055129">
    <property type="term" value="P:L-proline biosynthetic process"/>
    <property type="evidence" value="ECO:0007669"/>
    <property type="project" value="UniProtKB-UniRule"/>
</dbReference>
<keyword evidence="5 7" id="KW-0560">Oxidoreductase</keyword>
<comment type="catalytic activity">
    <reaction evidence="6 7">
        <text>L-glutamate 5-semialdehyde + phosphate + NADP(+) = L-glutamyl 5-phosphate + NADPH + H(+)</text>
        <dbReference type="Rhea" id="RHEA:19541"/>
        <dbReference type="ChEBI" id="CHEBI:15378"/>
        <dbReference type="ChEBI" id="CHEBI:43474"/>
        <dbReference type="ChEBI" id="CHEBI:57783"/>
        <dbReference type="ChEBI" id="CHEBI:58066"/>
        <dbReference type="ChEBI" id="CHEBI:58274"/>
        <dbReference type="ChEBI" id="CHEBI:58349"/>
        <dbReference type="EC" id="1.2.1.41"/>
    </reaction>
</comment>
<dbReference type="NCBIfam" id="NF001221">
    <property type="entry name" value="PRK00197.1"/>
    <property type="match status" value="1"/>
</dbReference>
<dbReference type="AlphaFoldDB" id="A0A386HPG3"/>
<dbReference type="InterPro" id="IPR016161">
    <property type="entry name" value="Ald_DH/histidinol_DH"/>
</dbReference>
<keyword evidence="2 7" id="KW-0028">Amino-acid biosynthesis</keyword>
<dbReference type="Gene3D" id="3.40.309.10">
    <property type="entry name" value="Aldehyde Dehydrogenase, Chain A, domain 2"/>
    <property type="match status" value="1"/>
</dbReference>
<feature type="domain" description="Aldehyde dehydrogenase" evidence="8">
    <location>
        <begin position="12"/>
        <end position="281"/>
    </location>
</feature>
<dbReference type="GO" id="GO:0050661">
    <property type="term" value="F:NADP binding"/>
    <property type="evidence" value="ECO:0007669"/>
    <property type="project" value="InterPro"/>
</dbReference>
<evidence type="ECO:0000313" key="9">
    <source>
        <dbReference type="EMBL" id="AYD47539.1"/>
    </source>
</evidence>
<proteinExistence type="inferred from homology"/>
<dbReference type="Pfam" id="PF00171">
    <property type="entry name" value="Aldedh"/>
    <property type="match status" value="1"/>
</dbReference>
<sequence length="414" mass="45519">MQPVEPLIIKTYKAAIELRNCTDKQIKSALQSIADGLIENINTLLKANARDLAKQAPDNPRNDRLMLNEQRIKNIANSIRNISKLPNPSGIPLQKRILPNGLQLQKVSVPMGVVGAVYESRPNVTFDIAALCLRSQNGCLLKGSSDADETNKAAIKIVKNALQKNAINPNSVTLLPSEREAVKELFTATRYVDVIIPRGSDGLIRYVRENSLVPVIETGAGVCHIYVEKEADIKKAVDIVVNAKVSRPSVCNAVDAILVDEKIAPTFLEKLKPGLDKYQVEIFADKKAYQLLKGYPNLVPATAEDFGREFLSLRCAIKIVKDIDEALLHIQEHSTKHSEAIVSKNKKQCARFLKEVDAAAVYANASTRFTDGEEFGLGAEIGISTQKLHARGPFALEKLVTEKWLIKGNGQIRG</sequence>
<dbReference type="InterPro" id="IPR015590">
    <property type="entry name" value="Aldehyde_DH_dom"/>
</dbReference>
<protein>
    <recommendedName>
        <fullName evidence="7">Gamma-glutamyl phosphate reductase</fullName>
        <shortName evidence="7">GPR</shortName>
        <ecNumber evidence="7">1.2.1.41</ecNumber>
    </recommendedName>
    <alternativeName>
        <fullName evidence="7">Glutamate-5-semialdehyde dehydrogenase</fullName>
    </alternativeName>
    <alternativeName>
        <fullName evidence="7">Glutamyl-gamma-semialdehyde dehydrogenase</fullName>
        <shortName evidence="7">GSA dehydrogenase</shortName>
    </alternativeName>
</protein>
<comment type="pathway">
    <text evidence="1 7">Amino-acid biosynthesis; L-proline biosynthesis; L-glutamate 5-semialdehyde from L-glutamate: step 2/2.</text>
</comment>
<organism evidence="9 10">
    <name type="scientific">Arachidicoccus soli</name>
    <dbReference type="NCBI Taxonomy" id="2341117"/>
    <lineage>
        <taxon>Bacteria</taxon>
        <taxon>Pseudomonadati</taxon>
        <taxon>Bacteroidota</taxon>
        <taxon>Chitinophagia</taxon>
        <taxon>Chitinophagales</taxon>
        <taxon>Chitinophagaceae</taxon>
        <taxon>Arachidicoccus</taxon>
    </lineage>
</organism>
<dbReference type="InterPro" id="IPR020593">
    <property type="entry name" value="G-glutamylP_reductase_CS"/>
</dbReference>
<evidence type="ECO:0000256" key="2">
    <source>
        <dbReference type="ARBA" id="ARBA00022605"/>
    </source>
</evidence>
<dbReference type="InterPro" id="IPR000965">
    <property type="entry name" value="GPR_dom"/>
</dbReference>
<name>A0A386HPG3_9BACT</name>
<dbReference type="EMBL" id="CP032489">
    <property type="protein sequence ID" value="AYD47539.1"/>
    <property type="molecule type" value="Genomic_DNA"/>
</dbReference>
<dbReference type="InterPro" id="IPR016163">
    <property type="entry name" value="Ald_DH_C"/>
</dbReference>
<dbReference type="GO" id="GO:0004350">
    <property type="term" value="F:glutamate-5-semialdehyde dehydrogenase activity"/>
    <property type="evidence" value="ECO:0007669"/>
    <property type="project" value="UniProtKB-UniRule"/>
</dbReference>
<dbReference type="PANTHER" id="PTHR11063:SF8">
    <property type="entry name" value="DELTA-1-PYRROLINE-5-CARBOXYLATE SYNTHASE"/>
    <property type="match status" value="1"/>
</dbReference>
<dbReference type="Gene3D" id="3.40.605.10">
    <property type="entry name" value="Aldehyde Dehydrogenase, Chain A, domain 1"/>
    <property type="match status" value="1"/>
</dbReference>
<evidence type="ECO:0000256" key="6">
    <source>
        <dbReference type="ARBA" id="ARBA00049024"/>
    </source>
</evidence>
<comment type="function">
    <text evidence="7">Catalyzes the NADPH-dependent reduction of L-glutamate 5-phosphate into L-glutamate 5-semialdehyde and phosphate. The product spontaneously undergoes cyclization to form 1-pyrroline-5-carboxylate.</text>
</comment>
<dbReference type="NCBIfam" id="TIGR00407">
    <property type="entry name" value="proA"/>
    <property type="match status" value="1"/>
</dbReference>
<dbReference type="EC" id="1.2.1.41" evidence="7"/>
<dbReference type="FunFam" id="3.40.309.10:FF:000006">
    <property type="entry name" value="Gamma-glutamyl phosphate reductase"/>
    <property type="match status" value="1"/>
</dbReference>
<keyword evidence="10" id="KW-1185">Reference proteome</keyword>
<evidence type="ECO:0000256" key="1">
    <source>
        <dbReference type="ARBA" id="ARBA00004985"/>
    </source>
</evidence>
<dbReference type="PROSITE" id="PS01223">
    <property type="entry name" value="PROA"/>
    <property type="match status" value="1"/>
</dbReference>
<accession>A0A386HPG3</accession>
<dbReference type="CDD" id="cd07079">
    <property type="entry name" value="ALDH_F18-19_ProA-GPR"/>
    <property type="match status" value="1"/>
</dbReference>
<dbReference type="PIRSF" id="PIRSF000151">
    <property type="entry name" value="GPR"/>
    <property type="match status" value="1"/>
</dbReference>